<proteinExistence type="predicted"/>
<reference evidence="1" key="1">
    <citation type="submission" date="2018-02" db="EMBL/GenBank/DDBJ databases">
        <title>Rhizophora mucronata_Transcriptome.</title>
        <authorList>
            <person name="Meera S.P."/>
            <person name="Sreeshan A."/>
            <person name="Augustine A."/>
        </authorList>
    </citation>
    <scope>NUCLEOTIDE SEQUENCE</scope>
    <source>
        <tissue evidence="1">Leaf</tissue>
    </source>
</reference>
<sequence>MINWCLLKFSPNMHSYISFSQKHQAIALIDLVWRPCEFLCTSLWVEFCEKATKRHHVPLLGY</sequence>
<accession>A0A2P2JSV0</accession>
<evidence type="ECO:0000313" key="1">
    <source>
        <dbReference type="EMBL" id="MBW96545.1"/>
    </source>
</evidence>
<name>A0A2P2JSV0_RHIMU</name>
<dbReference type="AlphaFoldDB" id="A0A2P2JSV0"/>
<protein>
    <submittedName>
        <fullName evidence="1">Uncharacterized protein</fullName>
    </submittedName>
</protein>
<dbReference type="EMBL" id="GGEC01016062">
    <property type="protein sequence ID" value="MBW96545.1"/>
    <property type="molecule type" value="Transcribed_RNA"/>
</dbReference>
<organism evidence="1">
    <name type="scientific">Rhizophora mucronata</name>
    <name type="common">Asiatic mangrove</name>
    <dbReference type="NCBI Taxonomy" id="61149"/>
    <lineage>
        <taxon>Eukaryota</taxon>
        <taxon>Viridiplantae</taxon>
        <taxon>Streptophyta</taxon>
        <taxon>Embryophyta</taxon>
        <taxon>Tracheophyta</taxon>
        <taxon>Spermatophyta</taxon>
        <taxon>Magnoliopsida</taxon>
        <taxon>eudicotyledons</taxon>
        <taxon>Gunneridae</taxon>
        <taxon>Pentapetalae</taxon>
        <taxon>rosids</taxon>
        <taxon>fabids</taxon>
        <taxon>Malpighiales</taxon>
        <taxon>Rhizophoraceae</taxon>
        <taxon>Rhizophora</taxon>
    </lineage>
</organism>